<sequence length="174" mass="18910">MSKQVKQLMIDDLKRRWDGVEEAITVEMARVEANDCVALRKRLREKSIHVMVVKNSLARRASEGTSLAPAFEGTDGAMAVVWGGEDIVDLAKEVTALADDKEYEEFKASGGVLDGAKLSADEVKAVSKWPTRTEMLSTLMGQVMGPAMTLSAQLLGPAKQLASQVKQKSEGDEE</sequence>
<keyword evidence="8" id="KW-1185">Reference proteome</keyword>
<evidence type="ECO:0000256" key="4">
    <source>
        <dbReference type="ARBA" id="ARBA00023274"/>
    </source>
</evidence>
<reference evidence="7 8" key="1">
    <citation type="submission" date="2019-02" db="EMBL/GenBank/DDBJ databases">
        <title>Deep-cultivation of Planctomycetes and their phenomic and genomic characterization uncovers novel biology.</title>
        <authorList>
            <person name="Wiegand S."/>
            <person name="Jogler M."/>
            <person name="Boedeker C."/>
            <person name="Pinto D."/>
            <person name="Vollmers J."/>
            <person name="Rivas-Marin E."/>
            <person name="Kohn T."/>
            <person name="Peeters S.H."/>
            <person name="Heuer A."/>
            <person name="Rast P."/>
            <person name="Oberbeckmann S."/>
            <person name="Bunk B."/>
            <person name="Jeske O."/>
            <person name="Meyerdierks A."/>
            <person name="Storesund J.E."/>
            <person name="Kallscheuer N."/>
            <person name="Luecker S."/>
            <person name="Lage O.M."/>
            <person name="Pohl T."/>
            <person name="Merkel B.J."/>
            <person name="Hornburger P."/>
            <person name="Mueller R.-W."/>
            <person name="Bruemmer F."/>
            <person name="Labrenz M."/>
            <person name="Spormann A.M."/>
            <person name="Op Den Camp H."/>
            <person name="Overmann J."/>
            <person name="Amann R."/>
            <person name="Jetten M.S.M."/>
            <person name="Mascher T."/>
            <person name="Medema M.H."/>
            <person name="Devos D.P."/>
            <person name="Kaster A.-K."/>
            <person name="Ovreas L."/>
            <person name="Rohde M."/>
            <person name="Galperin M.Y."/>
            <person name="Jogler C."/>
        </authorList>
    </citation>
    <scope>NUCLEOTIDE SEQUENCE [LARGE SCALE GENOMIC DNA]</scope>
    <source>
        <strain evidence="7 8">Mal64</strain>
    </source>
</reference>
<evidence type="ECO:0000256" key="6">
    <source>
        <dbReference type="ARBA" id="ARBA00035502"/>
    </source>
</evidence>
<evidence type="ECO:0000256" key="3">
    <source>
        <dbReference type="ARBA" id="ARBA00022980"/>
    </source>
</evidence>
<dbReference type="NCBIfam" id="NF000955">
    <property type="entry name" value="PRK00099.1-1"/>
    <property type="match status" value="1"/>
</dbReference>
<gene>
    <name evidence="7" type="primary">rplJ</name>
    <name evidence="7" type="ORF">Mal64_16110</name>
</gene>
<dbReference type="SUPFAM" id="SSF160369">
    <property type="entry name" value="Ribosomal protein L10-like"/>
    <property type="match status" value="1"/>
</dbReference>
<accession>A0A5C5ZL66</accession>
<dbReference type="PANTHER" id="PTHR11560">
    <property type="entry name" value="39S RIBOSOMAL PROTEIN L10, MITOCHONDRIAL"/>
    <property type="match status" value="1"/>
</dbReference>
<dbReference type="RefSeq" id="WP_146398941.1">
    <property type="nucleotide sequence ID" value="NZ_SJPQ01000002.1"/>
</dbReference>
<dbReference type="InterPro" id="IPR047865">
    <property type="entry name" value="Ribosomal_uL10_bac_type"/>
</dbReference>
<evidence type="ECO:0000256" key="5">
    <source>
        <dbReference type="ARBA" id="ARBA00035202"/>
    </source>
</evidence>
<name>A0A5C5ZL66_9BACT</name>
<evidence type="ECO:0000313" key="8">
    <source>
        <dbReference type="Proteomes" id="UP000315440"/>
    </source>
</evidence>
<dbReference type="InterPro" id="IPR001790">
    <property type="entry name" value="Ribosomal_uL10"/>
</dbReference>
<dbReference type="Gene3D" id="3.30.70.1730">
    <property type="match status" value="1"/>
</dbReference>
<proteinExistence type="inferred from homology"/>
<dbReference type="AlphaFoldDB" id="A0A5C5ZL66"/>
<dbReference type="InterPro" id="IPR043141">
    <property type="entry name" value="Ribosomal_uL10-like_sf"/>
</dbReference>
<keyword evidence="4" id="KW-0687">Ribonucleoprotein</keyword>
<dbReference type="OrthoDB" id="278380at2"/>
<comment type="function">
    <text evidence="1">Forms part of the ribosomal stalk, playing a central role in the interaction of the ribosome with GTP-bound translation factors.</text>
</comment>
<dbReference type="Pfam" id="PF00466">
    <property type="entry name" value="Ribosomal_L10"/>
    <property type="match status" value="1"/>
</dbReference>
<evidence type="ECO:0000313" key="7">
    <source>
        <dbReference type="EMBL" id="TWT88139.1"/>
    </source>
</evidence>
<keyword evidence="3 7" id="KW-0689">Ribosomal protein</keyword>
<evidence type="ECO:0000256" key="1">
    <source>
        <dbReference type="ARBA" id="ARBA00002633"/>
    </source>
</evidence>
<comment type="similarity">
    <text evidence="2">Belongs to the universal ribosomal protein uL10 family.</text>
</comment>
<dbReference type="CDD" id="cd05797">
    <property type="entry name" value="Ribosomal_L10"/>
    <property type="match status" value="1"/>
</dbReference>
<protein>
    <recommendedName>
        <fullName evidence="5">Large ribosomal subunit protein uL10</fullName>
    </recommendedName>
    <alternativeName>
        <fullName evidence="6">50S ribosomal protein L10</fullName>
    </alternativeName>
</protein>
<dbReference type="Proteomes" id="UP000315440">
    <property type="component" value="Unassembled WGS sequence"/>
</dbReference>
<comment type="caution">
    <text evidence="7">The sequence shown here is derived from an EMBL/GenBank/DDBJ whole genome shotgun (WGS) entry which is preliminary data.</text>
</comment>
<dbReference type="EMBL" id="SJPQ01000002">
    <property type="protein sequence ID" value="TWT88139.1"/>
    <property type="molecule type" value="Genomic_DNA"/>
</dbReference>
<dbReference type="GO" id="GO:1990904">
    <property type="term" value="C:ribonucleoprotein complex"/>
    <property type="evidence" value="ECO:0007669"/>
    <property type="project" value="UniProtKB-KW"/>
</dbReference>
<evidence type="ECO:0000256" key="2">
    <source>
        <dbReference type="ARBA" id="ARBA00008889"/>
    </source>
</evidence>
<organism evidence="7 8">
    <name type="scientific">Pseudobythopirellula maris</name>
    <dbReference type="NCBI Taxonomy" id="2527991"/>
    <lineage>
        <taxon>Bacteria</taxon>
        <taxon>Pseudomonadati</taxon>
        <taxon>Planctomycetota</taxon>
        <taxon>Planctomycetia</taxon>
        <taxon>Pirellulales</taxon>
        <taxon>Lacipirellulaceae</taxon>
        <taxon>Pseudobythopirellula</taxon>
    </lineage>
</organism>
<dbReference type="GO" id="GO:0005840">
    <property type="term" value="C:ribosome"/>
    <property type="evidence" value="ECO:0007669"/>
    <property type="project" value="UniProtKB-KW"/>
</dbReference>